<evidence type="ECO:0000256" key="4">
    <source>
        <dbReference type="ARBA" id="ARBA00022475"/>
    </source>
</evidence>
<reference evidence="10" key="1">
    <citation type="submission" date="2020-09" db="EMBL/GenBank/DDBJ databases">
        <title>A novel bacterium of genus Neiella, isolated from South China Sea.</title>
        <authorList>
            <person name="Huang H."/>
            <person name="Mo K."/>
            <person name="Hu Y."/>
        </authorList>
    </citation>
    <scope>NUCLEOTIDE SEQUENCE</scope>
    <source>
        <strain evidence="10">HB171785</strain>
    </source>
</reference>
<dbReference type="InterPro" id="IPR000515">
    <property type="entry name" value="MetI-like"/>
</dbReference>
<feature type="transmembrane region" description="Helical" evidence="8">
    <location>
        <begin position="156"/>
        <end position="179"/>
    </location>
</feature>
<keyword evidence="5 8" id="KW-0812">Transmembrane</keyword>
<feature type="transmembrane region" description="Helical" evidence="8">
    <location>
        <begin position="69"/>
        <end position="89"/>
    </location>
</feature>
<dbReference type="Proteomes" id="UP000638014">
    <property type="component" value="Unassembled WGS sequence"/>
</dbReference>
<feature type="transmembrane region" description="Helical" evidence="8">
    <location>
        <begin position="257"/>
        <end position="279"/>
    </location>
</feature>
<dbReference type="NCBIfam" id="NF007044">
    <property type="entry name" value="PRK09497.1"/>
    <property type="match status" value="1"/>
</dbReference>
<evidence type="ECO:0000256" key="6">
    <source>
        <dbReference type="ARBA" id="ARBA00022989"/>
    </source>
</evidence>
<comment type="subcellular location">
    <subcellularLocation>
        <location evidence="1 8">Cell membrane</location>
        <topology evidence="1 8">Multi-pass membrane protein</topology>
    </subcellularLocation>
</comment>
<dbReference type="Pfam" id="PF00528">
    <property type="entry name" value="BPD_transp_1"/>
    <property type="match status" value="1"/>
</dbReference>
<dbReference type="Gene3D" id="1.10.3720.10">
    <property type="entry name" value="MetI-like"/>
    <property type="match status" value="1"/>
</dbReference>
<gene>
    <name evidence="10" type="primary">potB</name>
    <name evidence="10" type="ORF">IC617_12395</name>
</gene>
<feature type="transmembrane region" description="Helical" evidence="8">
    <location>
        <begin position="101"/>
        <end position="120"/>
    </location>
</feature>
<dbReference type="PANTHER" id="PTHR42929:SF1">
    <property type="entry name" value="INNER MEMBRANE ABC TRANSPORTER PERMEASE PROTEIN YDCU-RELATED"/>
    <property type="match status" value="1"/>
</dbReference>
<evidence type="ECO:0000313" key="11">
    <source>
        <dbReference type="Proteomes" id="UP000638014"/>
    </source>
</evidence>
<keyword evidence="11" id="KW-1185">Reference proteome</keyword>
<comment type="caution">
    <text evidence="10">The sequence shown here is derived from an EMBL/GenBank/DDBJ whole genome shotgun (WGS) entry which is preliminary data.</text>
</comment>
<evidence type="ECO:0000256" key="2">
    <source>
        <dbReference type="ARBA" id="ARBA00007069"/>
    </source>
</evidence>
<proteinExistence type="inferred from homology"/>
<keyword evidence="4" id="KW-1003">Cell membrane</keyword>
<feature type="transmembrane region" description="Helical" evidence="8">
    <location>
        <begin position="200"/>
        <end position="230"/>
    </location>
</feature>
<dbReference type="SUPFAM" id="SSF161098">
    <property type="entry name" value="MetI-like"/>
    <property type="match status" value="1"/>
</dbReference>
<dbReference type="PANTHER" id="PTHR42929">
    <property type="entry name" value="INNER MEMBRANE ABC TRANSPORTER PERMEASE PROTEIN YDCU-RELATED-RELATED"/>
    <property type="match status" value="1"/>
</dbReference>
<dbReference type="InterPro" id="IPR035906">
    <property type="entry name" value="MetI-like_sf"/>
</dbReference>
<evidence type="ECO:0000256" key="8">
    <source>
        <dbReference type="RuleBase" id="RU363032"/>
    </source>
</evidence>
<keyword evidence="6 8" id="KW-1133">Transmembrane helix</keyword>
<feature type="transmembrane region" description="Helical" evidence="8">
    <location>
        <begin position="12"/>
        <end position="34"/>
    </location>
</feature>
<sequence length="294" mass="32696">MSRPDFGQVLSFRQLVITLTLGWLTLMVIAPHALVIMTSFMTPDTEHLAVWPLSLESYSKVLQPIYFDVFFHSLWLSAVATLVCLLIGYPFAYILAKQPPWLRAVLLVLMMVPFWTNSLIRTYAIKLILGKKGLINSLLVSTGIIEQPITMLYTEFAVIVGLVYVLLPFMVLPLIASFEKLSADLSEASKDLGANAAQRFIHIVLPLTAPGIIAGCLIVFLPAMGMFYVADLLGGAKNLLLGNVIKNQFLVVRDWPFGSAFSITLIVMMAAMLWLYVLANRFVQRRGGLDDENL</sequence>
<protein>
    <submittedName>
        <fullName evidence="10">Spermidine/putrescine ABC transporter permease PotB</fullName>
    </submittedName>
</protein>
<name>A0A8J6QJH5_9GAMM</name>
<dbReference type="RefSeq" id="WP_191145308.1">
    <property type="nucleotide sequence ID" value="NZ_JACXAF010000016.1"/>
</dbReference>
<accession>A0A8J6QJH5</accession>
<dbReference type="AlphaFoldDB" id="A0A8J6QJH5"/>
<dbReference type="EMBL" id="JACXAF010000016">
    <property type="protein sequence ID" value="MBD1390233.1"/>
    <property type="molecule type" value="Genomic_DNA"/>
</dbReference>
<evidence type="ECO:0000256" key="7">
    <source>
        <dbReference type="ARBA" id="ARBA00023136"/>
    </source>
</evidence>
<feature type="domain" description="ABC transmembrane type-1" evidence="9">
    <location>
        <begin position="70"/>
        <end position="278"/>
    </location>
</feature>
<organism evidence="10 11">
    <name type="scientific">Neiella litorisoli</name>
    <dbReference type="NCBI Taxonomy" id="2771431"/>
    <lineage>
        <taxon>Bacteria</taxon>
        <taxon>Pseudomonadati</taxon>
        <taxon>Pseudomonadota</taxon>
        <taxon>Gammaproteobacteria</taxon>
        <taxon>Alteromonadales</taxon>
        <taxon>Echinimonadaceae</taxon>
        <taxon>Neiella</taxon>
    </lineage>
</organism>
<evidence type="ECO:0000259" key="9">
    <source>
        <dbReference type="PROSITE" id="PS50928"/>
    </source>
</evidence>
<keyword evidence="7 8" id="KW-0472">Membrane</keyword>
<evidence type="ECO:0000313" key="10">
    <source>
        <dbReference type="EMBL" id="MBD1390233.1"/>
    </source>
</evidence>
<keyword evidence="3 8" id="KW-0813">Transport</keyword>
<dbReference type="PROSITE" id="PS50928">
    <property type="entry name" value="ABC_TM1"/>
    <property type="match status" value="1"/>
</dbReference>
<dbReference type="GO" id="GO:0055085">
    <property type="term" value="P:transmembrane transport"/>
    <property type="evidence" value="ECO:0007669"/>
    <property type="project" value="InterPro"/>
</dbReference>
<dbReference type="GO" id="GO:0005886">
    <property type="term" value="C:plasma membrane"/>
    <property type="evidence" value="ECO:0007669"/>
    <property type="project" value="UniProtKB-SubCell"/>
</dbReference>
<evidence type="ECO:0000256" key="5">
    <source>
        <dbReference type="ARBA" id="ARBA00022692"/>
    </source>
</evidence>
<evidence type="ECO:0000256" key="1">
    <source>
        <dbReference type="ARBA" id="ARBA00004651"/>
    </source>
</evidence>
<comment type="similarity">
    <text evidence="2">Belongs to the binding-protein-dependent transport system permease family. CysTW subfamily.</text>
</comment>
<evidence type="ECO:0000256" key="3">
    <source>
        <dbReference type="ARBA" id="ARBA00022448"/>
    </source>
</evidence>
<dbReference type="CDD" id="cd06261">
    <property type="entry name" value="TM_PBP2"/>
    <property type="match status" value="1"/>
</dbReference>